<keyword evidence="2" id="KW-1185">Reference proteome</keyword>
<dbReference type="Proteomes" id="UP001239111">
    <property type="component" value="Chromosome 4"/>
</dbReference>
<reference evidence="1" key="1">
    <citation type="submission" date="2023-04" db="EMBL/GenBank/DDBJ databases">
        <title>A chromosome-level genome assembly of the parasitoid wasp Eretmocerus hayati.</title>
        <authorList>
            <person name="Zhong Y."/>
            <person name="Liu S."/>
            <person name="Liu Y."/>
        </authorList>
    </citation>
    <scope>NUCLEOTIDE SEQUENCE</scope>
    <source>
        <strain evidence="1">ZJU_SS_LIU_2023</strain>
    </source>
</reference>
<proteinExistence type="predicted"/>
<comment type="caution">
    <text evidence="1">The sequence shown here is derived from an EMBL/GenBank/DDBJ whole genome shotgun (WGS) entry which is preliminary data.</text>
</comment>
<protein>
    <submittedName>
        <fullName evidence="1">Uncharacterized protein</fullName>
    </submittedName>
</protein>
<organism evidence="1 2">
    <name type="scientific">Eretmocerus hayati</name>
    <dbReference type="NCBI Taxonomy" id="131215"/>
    <lineage>
        <taxon>Eukaryota</taxon>
        <taxon>Metazoa</taxon>
        <taxon>Ecdysozoa</taxon>
        <taxon>Arthropoda</taxon>
        <taxon>Hexapoda</taxon>
        <taxon>Insecta</taxon>
        <taxon>Pterygota</taxon>
        <taxon>Neoptera</taxon>
        <taxon>Endopterygota</taxon>
        <taxon>Hymenoptera</taxon>
        <taxon>Apocrita</taxon>
        <taxon>Proctotrupomorpha</taxon>
        <taxon>Chalcidoidea</taxon>
        <taxon>Aphelinidae</taxon>
        <taxon>Aphelininae</taxon>
        <taxon>Eretmocerus</taxon>
    </lineage>
</organism>
<accession>A0ACC2N8R8</accession>
<gene>
    <name evidence="1" type="ORF">QAD02_007707</name>
</gene>
<name>A0ACC2N8R8_9HYME</name>
<sequence length="179" mass="20086">MILAYKDAKFVAEQASRIYAERFPTRQHSGGTFIADIARPWFEIGNLLPGNECGSNGRVTGGDLASQITQLSENHLPAHLFGDEDYHPNHLRGYHRIEMLGEFQQVAFAETILALLGVGQMDVLIFSDRSRFRTAFNGRFVLDNPQEFHQHVGPANMPVVDPVEFEFGEVAEDPLEDLD</sequence>
<evidence type="ECO:0000313" key="1">
    <source>
        <dbReference type="EMBL" id="KAJ8666045.1"/>
    </source>
</evidence>
<evidence type="ECO:0000313" key="2">
    <source>
        <dbReference type="Proteomes" id="UP001239111"/>
    </source>
</evidence>
<dbReference type="EMBL" id="CM056744">
    <property type="protein sequence ID" value="KAJ8666045.1"/>
    <property type="molecule type" value="Genomic_DNA"/>
</dbReference>